<dbReference type="GO" id="GO:0000981">
    <property type="term" value="F:DNA-binding transcription factor activity, RNA polymerase II-specific"/>
    <property type="evidence" value="ECO:0007669"/>
    <property type="project" value="TreeGrafter"/>
</dbReference>
<protein>
    <submittedName>
        <fullName evidence="8">Expressed protein</fullName>
    </submittedName>
</protein>
<comment type="caution">
    <text evidence="8">The sequence shown here is derived from an EMBL/GenBank/DDBJ whole genome shotgun (WGS) entry which is preliminary data.</text>
</comment>
<dbReference type="PANTHER" id="PTHR31845">
    <property type="entry name" value="FINGER DOMAIN PROTEIN, PUTATIVE-RELATED"/>
    <property type="match status" value="1"/>
</dbReference>
<gene>
    <name evidence="8" type="ORF">PPACK8108_LOCUS9678</name>
</gene>
<evidence type="ECO:0000256" key="5">
    <source>
        <dbReference type="ARBA" id="ARBA00023242"/>
    </source>
</evidence>
<evidence type="ECO:0000256" key="6">
    <source>
        <dbReference type="SAM" id="MobiDB-lite"/>
    </source>
</evidence>
<keyword evidence="7" id="KW-1133">Transmembrane helix</keyword>
<dbReference type="AlphaFoldDB" id="A0AAV0AYS7"/>
<dbReference type="GO" id="GO:0005634">
    <property type="term" value="C:nucleus"/>
    <property type="evidence" value="ECO:0007669"/>
    <property type="project" value="UniProtKB-SubCell"/>
</dbReference>
<feature type="compositionally biased region" description="Polar residues" evidence="6">
    <location>
        <begin position="77"/>
        <end position="91"/>
    </location>
</feature>
<keyword evidence="3" id="KW-0238">DNA-binding</keyword>
<feature type="region of interest" description="Disordered" evidence="6">
    <location>
        <begin position="130"/>
        <end position="209"/>
    </location>
</feature>
<feature type="region of interest" description="Disordered" evidence="6">
    <location>
        <begin position="77"/>
        <end position="99"/>
    </location>
</feature>
<reference evidence="8" key="1">
    <citation type="submission" date="2022-06" db="EMBL/GenBank/DDBJ databases">
        <authorList>
            <consortium name="SYNGENTA / RWTH Aachen University"/>
        </authorList>
    </citation>
    <scope>NUCLEOTIDE SEQUENCE</scope>
</reference>
<evidence type="ECO:0000256" key="2">
    <source>
        <dbReference type="ARBA" id="ARBA00023015"/>
    </source>
</evidence>
<dbReference type="InterPro" id="IPR051089">
    <property type="entry name" value="prtT"/>
</dbReference>
<feature type="compositionally biased region" description="Low complexity" evidence="6">
    <location>
        <begin position="910"/>
        <end position="924"/>
    </location>
</feature>
<evidence type="ECO:0000256" key="4">
    <source>
        <dbReference type="ARBA" id="ARBA00023163"/>
    </source>
</evidence>
<evidence type="ECO:0000256" key="3">
    <source>
        <dbReference type="ARBA" id="ARBA00023125"/>
    </source>
</evidence>
<accession>A0AAV0AYS7</accession>
<dbReference type="PANTHER" id="PTHR31845:SF33">
    <property type="entry name" value="ZN(II)2CYS6 TRANSCRIPTION FACTOR (EUROFUNG)"/>
    <property type="match status" value="1"/>
</dbReference>
<name>A0AAV0AYS7_PHAPC</name>
<keyword evidence="5" id="KW-0539">Nucleus</keyword>
<keyword evidence="7" id="KW-0812">Transmembrane</keyword>
<evidence type="ECO:0000313" key="8">
    <source>
        <dbReference type="EMBL" id="CAH7674746.1"/>
    </source>
</evidence>
<feature type="region of interest" description="Disordered" evidence="6">
    <location>
        <begin position="905"/>
        <end position="926"/>
    </location>
</feature>
<evidence type="ECO:0000313" key="9">
    <source>
        <dbReference type="Proteomes" id="UP001153365"/>
    </source>
</evidence>
<comment type="subcellular location">
    <subcellularLocation>
        <location evidence="1">Nucleus</location>
    </subcellularLocation>
</comment>
<keyword evidence="9" id="KW-1185">Reference proteome</keyword>
<evidence type="ECO:0000256" key="1">
    <source>
        <dbReference type="ARBA" id="ARBA00004123"/>
    </source>
</evidence>
<feature type="compositionally biased region" description="Polar residues" evidence="6">
    <location>
        <begin position="759"/>
        <end position="781"/>
    </location>
</feature>
<keyword evidence="2" id="KW-0805">Transcription regulation</keyword>
<sequence length="974" mass="110301">MLDEIRRAHHRLDRLESFIPDLNQTFKKDNEKLNSQKACDYTQQSKGEKLQPESIDWKVDNVDKPSKQELLFSQGFNTLSSPKNNHHQPSTLVIDKKGSGPGSVTLLSPSLISEGALGRSTDLNNRTSERYFSKLSPPTSSENRQNEKFSLINRRGTYQSFPSDLKNLSGDDDGPPSRNRLHGADSDEDSEDNETAKKGAVEEEDKPQNRFLNSKKRNCLEFNCTHKFTKAIQAGRPGPRRTDMVDRGIISQMLAHKLFELHRINWAPQIPWLNLPDTFENVRLHSPLMLAVGCCSGAKGCKDERSYRKAKTHVIELVIDVLCYRFFAHDKPQSYQDVVAIIGCIVHCGLSLEPALVVDYAEHLRLRDVFDKIPNPRWKSERNQRQLLSIARTFIGVYIFTVLFSTLTAKPCVMKMEKSVLILYCDIICQSPYSDKECDSNLKYFIEYYSLMEEAQIKLDSHYRLGSIDMSERLSTIEKYSALVESWKQNLDQNSAGNSPDANTEFKHMYHRGMTYLACFATAESRDGRQIFSNTRRLRLALQGVAHAVAILQEFISSRRAQPNLPCVHLEYKKATMCIATACILEACMLIPEYIQVVYCKGVIQELTDEIEKEGARWGRETEDSYVTTLKSLLVQLDNSIKKRKYGVSGTSQNLTSKLLSSNNSLGSSTGNSSSIPLSTSAPPLLGDPYLYNDVLTPKCASAEVILTTWVQDLGHSGSISAFGDEFGKVILEDETSEKRQNLQVDQQNLNQAEPVTRSPDTSAKNQATSDTVKNPTTANTVEEERKVTAGLNMEETLNFNYRLWNDEGAQQTIYLPKQTSIKEKTEGMSFGPIDPPQNNLELNNFQCQKEELEQNFFNSEQQIKFTDQPLDLLPSSNIYQSDQLDQIQLMARSSAGNNELLFEPGGNGNNQFQQQQTLYQQQQDGEENYQHYVQGQQQGPNSYLVPEQTSTLLESLRNVYPDRTFQVCFQTRS</sequence>
<proteinExistence type="predicted"/>
<keyword evidence="4" id="KW-0804">Transcription</keyword>
<feature type="transmembrane region" description="Helical" evidence="7">
    <location>
        <begin position="387"/>
        <end position="407"/>
    </location>
</feature>
<dbReference type="Proteomes" id="UP001153365">
    <property type="component" value="Unassembled WGS sequence"/>
</dbReference>
<dbReference type="GO" id="GO:0000976">
    <property type="term" value="F:transcription cis-regulatory region binding"/>
    <property type="evidence" value="ECO:0007669"/>
    <property type="project" value="TreeGrafter"/>
</dbReference>
<organism evidence="8 9">
    <name type="scientific">Phakopsora pachyrhizi</name>
    <name type="common">Asian soybean rust disease fungus</name>
    <dbReference type="NCBI Taxonomy" id="170000"/>
    <lineage>
        <taxon>Eukaryota</taxon>
        <taxon>Fungi</taxon>
        <taxon>Dikarya</taxon>
        <taxon>Basidiomycota</taxon>
        <taxon>Pucciniomycotina</taxon>
        <taxon>Pucciniomycetes</taxon>
        <taxon>Pucciniales</taxon>
        <taxon>Phakopsoraceae</taxon>
        <taxon>Phakopsora</taxon>
    </lineage>
</organism>
<keyword evidence="7" id="KW-0472">Membrane</keyword>
<feature type="region of interest" description="Disordered" evidence="6">
    <location>
        <begin position="747"/>
        <end position="782"/>
    </location>
</feature>
<dbReference type="EMBL" id="CALTRL010002123">
    <property type="protein sequence ID" value="CAH7674746.1"/>
    <property type="molecule type" value="Genomic_DNA"/>
</dbReference>
<evidence type="ECO:0000256" key="7">
    <source>
        <dbReference type="SAM" id="Phobius"/>
    </source>
</evidence>